<feature type="compositionally biased region" description="Acidic residues" evidence="1">
    <location>
        <begin position="616"/>
        <end position="626"/>
    </location>
</feature>
<feature type="compositionally biased region" description="Basic and acidic residues" evidence="1">
    <location>
        <begin position="637"/>
        <end position="653"/>
    </location>
</feature>
<name>A0A177DI76_ALTAL</name>
<evidence type="ECO:0000313" key="3">
    <source>
        <dbReference type="Proteomes" id="UP000077248"/>
    </source>
</evidence>
<feature type="compositionally biased region" description="Basic and acidic residues" evidence="1">
    <location>
        <begin position="450"/>
        <end position="462"/>
    </location>
</feature>
<feature type="compositionally biased region" description="Basic residues" evidence="1">
    <location>
        <begin position="153"/>
        <end position="163"/>
    </location>
</feature>
<dbReference type="GeneID" id="29120207"/>
<protein>
    <submittedName>
        <fullName evidence="2">Uncharacterized protein</fullName>
    </submittedName>
</protein>
<feature type="region of interest" description="Disordered" evidence="1">
    <location>
        <begin position="408"/>
        <end position="581"/>
    </location>
</feature>
<evidence type="ECO:0000256" key="1">
    <source>
        <dbReference type="SAM" id="MobiDB-lite"/>
    </source>
</evidence>
<feature type="region of interest" description="Disordered" evidence="1">
    <location>
        <begin position="608"/>
        <end position="653"/>
    </location>
</feature>
<dbReference type="KEGG" id="aalt:CC77DRAFT_938469"/>
<feature type="compositionally biased region" description="Acidic residues" evidence="1">
    <location>
        <begin position="410"/>
        <end position="444"/>
    </location>
</feature>
<evidence type="ECO:0000313" key="2">
    <source>
        <dbReference type="EMBL" id="OAG19206.1"/>
    </source>
</evidence>
<keyword evidence="3" id="KW-1185">Reference proteome</keyword>
<organism evidence="2 3">
    <name type="scientific">Alternaria alternata</name>
    <name type="common">Alternaria rot fungus</name>
    <name type="synonym">Torula alternata</name>
    <dbReference type="NCBI Taxonomy" id="5599"/>
    <lineage>
        <taxon>Eukaryota</taxon>
        <taxon>Fungi</taxon>
        <taxon>Dikarya</taxon>
        <taxon>Ascomycota</taxon>
        <taxon>Pezizomycotina</taxon>
        <taxon>Dothideomycetes</taxon>
        <taxon>Pleosporomycetidae</taxon>
        <taxon>Pleosporales</taxon>
        <taxon>Pleosporineae</taxon>
        <taxon>Pleosporaceae</taxon>
        <taxon>Alternaria</taxon>
        <taxon>Alternaria sect. Alternaria</taxon>
        <taxon>Alternaria alternata complex</taxon>
    </lineage>
</organism>
<reference evidence="2 3" key="1">
    <citation type="submission" date="2016-05" db="EMBL/GenBank/DDBJ databases">
        <title>Comparative analysis of secretome profiles of manganese(II)-oxidizing ascomycete fungi.</title>
        <authorList>
            <consortium name="DOE Joint Genome Institute"/>
            <person name="Zeiner C.A."/>
            <person name="Purvine S.O."/>
            <person name="Zink E.M."/>
            <person name="Wu S."/>
            <person name="Pasa-Tolic L."/>
            <person name="Chaput D.L."/>
            <person name="Haridas S."/>
            <person name="Grigoriev I.V."/>
            <person name="Santelli C.M."/>
            <person name="Hansel C.M."/>
        </authorList>
    </citation>
    <scope>NUCLEOTIDE SEQUENCE [LARGE SCALE GENOMIC DNA]</scope>
    <source>
        <strain evidence="2 3">SRC1lrK2f</strain>
    </source>
</reference>
<dbReference type="OMA" id="IYRMMKG"/>
<dbReference type="Proteomes" id="UP000077248">
    <property type="component" value="Unassembled WGS sequence"/>
</dbReference>
<sequence>SSIMSPPTFTRHEIQDMFNIAQLNAGILFANITFLRDELQVLFRENLMDCNLQEVVPIRLLFQALKIERSILDAYNKHRLNKAVTNFNQYAERTEDAIEYKEEDNIPEELEWFPLRAEVARHGIEYTAPPIYQFKATEEGSATHIEVVSSKTAKSRQPSKGKKSTGFGSASYDRLRDAPSAWLDLPHGNLTLVEITAFVPHAIKSYDMMDRFLYNGATSGTFATLINRYRHMPYGPIGNNSIYRMMKGPMDHRAKADPTYEKWTVAKHAAIKKPNAFDPFSVSVAGFRTPINFNSRQSAVATTQPLPRISFHDMANGVKTMPSGYDALDLTRCVAYCVKHNDESWRYPQDFEKLVVLLGGAAAVHREHRDEAAILRHMSEQKRINVKRAGARQREDLGHFNRQKKGFIVDSDEEEVLGEEFEEDSGEGLEDSDSDLDTEDDDEPVITTKKGGERKCAFKDDMSDGDDFMQKTGGSSKRKRTTENDEDHGQIPSRRIFRRSKKPPLEAHAHRLKKPSSSHLRKEILPKGLDSESDGDTYAVPKRWNKKAAVATRTSTRNRPLSGSYIAEEVPEANEEEKGLEDEIDGAENTLTHKKQFLTAAQMRRLGRKQNVDIGDAVDEDEDEDNIGMTEEGASGDEDHFDLRTERNHCQRP</sequence>
<feature type="compositionally biased region" description="Acidic residues" evidence="1">
    <location>
        <begin position="569"/>
        <end position="581"/>
    </location>
</feature>
<dbReference type="AlphaFoldDB" id="A0A177DI76"/>
<accession>A0A177DI76</accession>
<feature type="compositionally biased region" description="Polar residues" evidence="1">
    <location>
        <begin position="552"/>
        <end position="561"/>
    </location>
</feature>
<dbReference type="VEuPathDB" id="FungiDB:CC77DRAFT_938469"/>
<dbReference type="EMBL" id="KV441481">
    <property type="protein sequence ID" value="OAG19206.1"/>
    <property type="molecule type" value="Genomic_DNA"/>
</dbReference>
<gene>
    <name evidence="2" type="ORF">CC77DRAFT_938469</name>
</gene>
<feature type="region of interest" description="Disordered" evidence="1">
    <location>
        <begin position="148"/>
        <end position="170"/>
    </location>
</feature>
<dbReference type="RefSeq" id="XP_018384627.1">
    <property type="nucleotide sequence ID" value="XM_018534613.1"/>
</dbReference>
<feature type="non-terminal residue" evidence="2">
    <location>
        <position position="1"/>
    </location>
</feature>
<proteinExistence type="predicted"/>